<dbReference type="SUPFAM" id="SSF109854">
    <property type="entry name" value="DinB/YfiT-like putative metalloenzymes"/>
    <property type="match status" value="1"/>
</dbReference>
<evidence type="ECO:0000313" key="2">
    <source>
        <dbReference type="EMBL" id="MDP0400357.1"/>
    </source>
</evidence>
<gene>
    <name evidence="2" type="ORF">Q7X28_20765</name>
</gene>
<dbReference type="Proteomes" id="UP001178281">
    <property type="component" value="Unassembled WGS sequence"/>
</dbReference>
<dbReference type="InterPro" id="IPR024344">
    <property type="entry name" value="MDMPI_metal-binding"/>
</dbReference>
<reference evidence="2" key="1">
    <citation type="submission" date="2023-08" db="EMBL/GenBank/DDBJ databases">
        <title>The draft genome of Tsukamurella strandjordii strain 050030.</title>
        <authorList>
            <person name="Zhao F."/>
            <person name="Feng Y."/>
            <person name="Zong Z."/>
        </authorList>
    </citation>
    <scope>NUCLEOTIDE SEQUENCE</scope>
    <source>
        <strain evidence="2">050030</strain>
    </source>
</reference>
<protein>
    <submittedName>
        <fullName evidence="2">Maleylpyruvate isomerase family mycothiol-dependent enzyme</fullName>
    </submittedName>
</protein>
<feature type="domain" description="Mycothiol-dependent maleylpyruvate isomerase metal-binding" evidence="1">
    <location>
        <begin position="8"/>
        <end position="98"/>
    </location>
</feature>
<dbReference type="RefSeq" id="WP_305112765.1">
    <property type="nucleotide sequence ID" value="NZ_JAUTIX010000009.1"/>
</dbReference>
<organism evidence="2 3">
    <name type="scientific">Tsukamurella strandjordii</name>
    <dbReference type="NCBI Taxonomy" id="147577"/>
    <lineage>
        <taxon>Bacteria</taxon>
        <taxon>Bacillati</taxon>
        <taxon>Actinomycetota</taxon>
        <taxon>Actinomycetes</taxon>
        <taxon>Mycobacteriales</taxon>
        <taxon>Tsukamurellaceae</taxon>
        <taxon>Tsukamurella</taxon>
    </lineage>
</organism>
<dbReference type="InterPro" id="IPR017517">
    <property type="entry name" value="Maleyloyr_isom"/>
</dbReference>
<dbReference type="Gene3D" id="1.20.120.450">
    <property type="entry name" value="dinb family like domain"/>
    <property type="match status" value="1"/>
</dbReference>
<dbReference type="EMBL" id="JAUTIX010000009">
    <property type="protein sequence ID" value="MDP0400357.1"/>
    <property type="molecule type" value="Genomic_DNA"/>
</dbReference>
<dbReference type="GO" id="GO:0016853">
    <property type="term" value="F:isomerase activity"/>
    <property type="evidence" value="ECO:0007669"/>
    <property type="project" value="UniProtKB-KW"/>
</dbReference>
<dbReference type="NCBIfam" id="TIGR03083">
    <property type="entry name" value="maleylpyruvate isomerase family mycothiol-dependent enzyme"/>
    <property type="match status" value="1"/>
</dbReference>
<name>A0AA90SNL3_9ACTN</name>
<dbReference type="AlphaFoldDB" id="A0AA90SNL3"/>
<sequence length="208" mass="22105">MSDVWPMVHAERRALIEFLGGVEESRWDTPSLCPGWTVRDVTAHQISTAKTTRLGFLRGMLAARFDFDRDNQNGVDRERGSAADMLAAFRAVVDATATPPAPLDTRLVESIVHGEDIRRPLGAVGEYPLWAVVRALELQARTSTSMGGAKQHVAGLRINADDADVTLGDGPEVTGPALALLLALSGRTVALGDLAGPGLAELTSRLGA</sequence>
<dbReference type="Pfam" id="PF11716">
    <property type="entry name" value="MDMPI_N"/>
    <property type="match status" value="1"/>
</dbReference>
<proteinExistence type="predicted"/>
<dbReference type="GO" id="GO:0046872">
    <property type="term" value="F:metal ion binding"/>
    <property type="evidence" value="ECO:0007669"/>
    <property type="project" value="InterPro"/>
</dbReference>
<comment type="caution">
    <text evidence="2">The sequence shown here is derived from an EMBL/GenBank/DDBJ whole genome shotgun (WGS) entry which is preliminary data.</text>
</comment>
<dbReference type="InterPro" id="IPR034660">
    <property type="entry name" value="DinB/YfiT-like"/>
</dbReference>
<accession>A0AA90SNL3</accession>
<evidence type="ECO:0000313" key="3">
    <source>
        <dbReference type="Proteomes" id="UP001178281"/>
    </source>
</evidence>
<keyword evidence="3" id="KW-1185">Reference proteome</keyword>
<evidence type="ECO:0000259" key="1">
    <source>
        <dbReference type="Pfam" id="PF11716"/>
    </source>
</evidence>
<keyword evidence="2" id="KW-0413">Isomerase</keyword>